<keyword evidence="5" id="KW-0325">Glycoprotein</keyword>
<dbReference type="Gene3D" id="2.60.40.420">
    <property type="entry name" value="Cupredoxins - blue copper proteins"/>
    <property type="match status" value="1"/>
</dbReference>
<comment type="similarity">
    <text evidence="6">Belongs to the early nodulin-like (ENODL) family.</text>
</comment>
<gene>
    <name evidence="11" type="ORF">QN277_024318</name>
</gene>
<evidence type="ECO:0000256" key="6">
    <source>
        <dbReference type="ARBA" id="ARBA00035011"/>
    </source>
</evidence>
<evidence type="ECO:0000256" key="3">
    <source>
        <dbReference type="ARBA" id="ARBA00023008"/>
    </source>
</evidence>
<protein>
    <recommendedName>
        <fullName evidence="10">Phytocyanin domain-containing protein</fullName>
    </recommendedName>
</protein>
<dbReference type="FunFam" id="2.60.40.420:FF:000034">
    <property type="entry name" value="Cupredoxin superfamily protein"/>
    <property type="match status" value="1"/>
</dbReference>
<evidence type="ECO:0000256" key="5">
    <source>
        <dbReference type="ARBA" id="ARBA00023180"/>
    </source>
</evidence>
<evidence type="ECO:0000259" key="10">
    <source>
        <dbReference type="PROSITE" id="PS51485"/>
    </source>
</evidence>
<evidence type="ECO:0000256" key="1">
    <source>
        <dbReference type="ARBA" id="ARBA00004308"/>
    </source>
</evidence>
<feature type="domain" description="Phytocyanin" evidence="10">
    <location>
        <begin position="25"/>
        <end position="128"/>
    </location>
</feature>
<dbReference type="PROSITE" id="PS51485">
    <property type="entry name" value="PHYTOCYANIN"/>
    <property type="match status" value="1"/>
</dbReference>
<accession>A0AAE1MK11</accession>
<evidence type="ECO:0000256" key="2">
    <source>
        <dbReference type="ARBA" id="ARBA00022723"/>
    </source>
</evidence>
<dbReference type="Pfam" id="PF02298">
    <property type="entry name" value="Cu_bind_like"/>
    <property type="match status" value="1"/>
</dbReference>
<feature type="chain" id="PRO_5041905081" description="Phytocyanin domain-containing protein" evidence="9">
    <location>
        <begin position="24"/>
        <end position="187"/>
    </location>
</feature>
<keyword evidence="12" id="KW-1185">Reference proteome</keyword>
<keyword evidence="3" id="KW-0186">Copper</keyword>
<dbReference type="PANTHER" id="PTHR33021:SF189">
    <property type="entry name" value="CUCUMBER PEELING CUPREDOXIN-LIKE"/>
    <property type="match status" value="1"/>
</dbReference>
<feature type="compositionally biased region" description="Pro residues" evidence="8">
    <location>
        <begin position="155"/>
        <end position="167"/>
    </location>
</feature>
<comment type="caution">
    <text evidence="11">The sequence shown here is derived from an EMBL/GenBank/DDBJ whole genome shotgun (WGS) entry which is preliminary data.</text>
</comment>
<comment type="function">
    <text evidence="7">May act as a carbohydrate transporter.</text>
</comment>
<dbReference type="InterPro" id="IPR039391">
    <property type="entry name" value="Phytocyanin-like"/>
</dbReference>
<evidence type="ECO:0000256" key="9">
    <source>
        <dbReference type="SAM" id="SignalP"/>
    </source>
</evidence>
<keyword evidence="2" id="KW-0479">Metal-binding</keyword>
<dbReference type="PANTHER" id="PTHR33021">
    <property type="entry name" value="BLUE COPPER PROTEIN"/>
    <property type="match status" value="1"/>
</dbReference>
<name>A0AAE1MK11_9FABA</name>
<dbReference type="InterPro" id="IPR028871">
    <property type="entry name" value="BlueCu_1_BS"/>
</dbReference>
<evidence type="ECO:0000256" key="7">
    <source>
        <dbReference type="ARBA" id="ARBA00037626"/>
    </source>
</evidence>
<dbReference type="GO" id="GO:0005886">
    <property type="term" value="C:plasma membrane"/>
    <property type="evidence" value="ECO:0007669"/>
    <property type="project" value="TreeGrafter"/>
</dbReference>
<dbReference type="Proteomes" id="UP001293593">
    <property type="component" value="Unassembled WGS sequence"/>
</dbReference>
<dbReference type="GO" id="GO:0009055">
    <property type="term" value="F:electron transfer activity"/>
    <property type="evidence" value="ECO:0007669"/>
    <property type="project" value="InterPro"/>
</dbReference>
<proteinExistence type="inferred from homology"/>
<evidence type="ECO:0000256" key="8">
    <source>
        <dbReference type="SAM" id="MobiDB-lite"/>
    </source>
</evidence>
<keyword evidence="9" id="KW-0732">Signal</keyword>
<dbReference type="AlphaFoldDB" id="A0AAE1MK11"/>
<dbReference type="PROSITE" id="PS00196">
    <property type="entry name" value="COPPER_BLUE"/>
    <property type="match status" value="1"/>
</dbReference>
<feature type="region of interest" description="Disordered" evidence="8">
    <location>
        <begin position="127"/>
        <end position="167"/>
    </location>
</feature>
<evidence type="ECO:0000313" key="12">
    <source>
        <dbReference type="Proteomes" id="UP001293593"/>
    </source>
</evidence>
<comment type="subcellular location">
    <subcellularLocation>
        <location evidence="1">Endomembrane system</location>
    </subcellularLocation>
</comment>
<evidence type="ECO:0000256" key="4">
    <source>
        <dbReference type="ARBA" id="ARBA00023157"/>
    </source>
</evidence>
<keyword evidence="4" id="KW-1015">Disulfide bond</keyword>
<dbReference type="InterPro" id="IPR008972">
    <property type="entry name" value="Cupredoxin"/>
</dbReference>
<feature type="signal peptide" evidence="9">
    <location>
        <begin position="1"/>
        <end position="23"/>
    </location>
</feature>
<organism evidence="11 12">
    <name type="scientific">Acacia crassicarpa</name>
    <name type="common">northern wattle</name>
    <dbReference type="NCBI Taxonomy" id="499986"/>
    <lineage>
        <taxon>Eukaryota</taxon>
        <taxon>Viridiplantae</taxon>
        <taxon>Streptophyta</taxon>
        <taxon>Embryophyta</taxon>
        <taxon>Tracheophyta</taxon>
        <taxon>Spermatophyta</taxon>
        <taxon>Magnoliopsida</taxon>
        <taxon>eudicotyledons</taxon>
        <taxon>Gunneridae</taxon>
        <taxon>Pentapetalae</taxon>
        <taxon>rosids</taxon>
        <taxon>fabids</taxon>
        <taxon>Fabales</taxon>
        <taxon>Fabaceae</taxon>
        <taxon>Caesalpinioideae</taxon>
        <taxon>mimosoid clade</taxon>
        <taxon>Acacieae</taxon>
        <taxon>Acacia</taxon>
    </lineage>
</organism>
<sequence>MAKIWYYYSAAVAFLFLHSSAAAQTMHVVGDTTAWTVPSDPNFYATWASSKTFHLNDVLSFEFTTGQHDVVEVPKESYDSCSDDNKIGNTIETGPYNHTLNKTGTHYFICSVGQHCNNGQKLSVNVVSGSSTTPSNAPSPSSSSSPSPSSSSNPQLPPPPASAAPPPALAAGSFLITLSFVLGKLVL</sequence>
<dbReference type="GO" id="GO:0012505">
    <property type="term" value="C:endomembrane system"/>
    <property type="evidence" value="ECO:0007669"/>
    <property type="project" value="UniProtKB-SubCell"/>
</dbReference>
<reference evidence="11" key="1">
    <citation type="submission" date="2023-10" db="EMBL/GenBank/DDBJ databases">
        <title>Chromosome-level genome of the transformable northern wattle, Acacia crassicarpa.</title>
        <authorList>
            <person name="Massaro I."/>
            <person name="Sinha N.R."/>
            <person name="Poethig S."/>
            <person name="Leichty A.R."/>
        </authorList>
    </citation>
    <scope>NUCLEOTIDE SEQUENCE</scope>
    <source>
        <strain evidence="11">Acra3RX</strain>
        <tissue evidence="11">Leaf</tissue>
    </source>
</reference>
<evidence type="ECO:0000313" key="11">
    <source>
        <dbReference type="EMBL" id="KAK4267550.1"/>
    </source>
</evidence>
<dbReference type="EMBL" id="JAWXYG010000007">
    <property type="protein sequence ID" value="KAK4267550.1"/>
    <property type="molecule type" value="Genomic_DNA"/>
</dbReference>
<dbReference type="InterPro" id="IPR003245">
    <property type="entry name" value="Phytocyanin_dom"/>
</dbReference>
<dbReference type="SUPFAM" id="SSF49503">
    <property type="entry name" value="Cupredoxins"/>
    <property type="match status" value="1"/>
</dbReference>
<dbReference type="GO" id="GO:0046872">
    <property type="term" value="F:metal ion binding"/>
    <property type="evidence" value="ECO:0007669"/>
    <property type="project" value="UniProtKB-KW"/>
</dbReference>
<feature type="compositionally biased region" description="Low complexity" evidence="8">
    <location>
        <begin position="128"/>
        <end position="154"/>
    </location>
</feature>